<dbReference type="Gene3D" id="1.10.530.10">
    <property type="match status" value="1"/>
</dbReference>
<protein>
    <submittedName>
        <fullName evidence="3">Lytic transglycosylase domain-containing protein</fullName>
    </submittedName>
</protein>
<evidence type="ECO:0000313" key="3">
    <source>
        <dbReference type="EMBL" id="QID18983.1"/>
    </source>
</evidence>
<name>A0A6C1B6C1_9RHOO</name>
<dbReference type="AlphaFoldDB" id="A0A6C1B6C1"/>
<dbReference type="Proteomes" id="UP000501991">
    <property type="component" value="Chromosome"/>
</dbReference>
<evidence type="ECO:0000259" key="2">
    <source>
        <dbReference type="Pfam" id="PF01464"/>
    </source>
</evidence>
<comment type="similarity">
    <text evidence="1">Belongs to the transglycosylase Slt family.</text>
</comment>
<keyword evidence="4" id="KW-1185">Reference proteome</keyword>
<dbReference type="PANTHER" id="PTHR37423:SF2">
    <property type="entry name" value="MEMBRANE-BOUND LYTIC MUREIN TRANSGLYCOSYLASE C"/>
    <property type="match status" value="1"/>
</dbReference>
<proteinExistence type="inferred from homology"/>
<dbReference type="PANTHER" id="PTHR37423">
    <property type="entry name" value="SOLUBLE LYTIC MUREIN TRANSGLYCOSYLASE-RELATED"/>
    <property type="match status" value="1"/>
</dbReference>
<evidence type="ECO:0000256" key="1">
    <source>
        <dbReference type="ARBA" id="ARBA00007734"/>
    </source>
</evidence>
<dbReference type="SUPFAM" id="SSF53955">
    <property type="entry name" value="Lysozyme-like"/>
    <property type="match status" value="1"/>
</dbReference>
<reference evidence="3 4" key="1">
    <citation type="submission" date="2020-02" db="EMBL/GenBank/DDBJ databases">
        <title>Nitrogenibacter mangrovi gen. nov., sp. nov. isolated from mangrove sediment, a denitrifying betaproteobacterium.</title>
        <authorList>
            <person name="Liao H."/>
            <person name="Tian Y."/>
        </authorList>
    </citation>
    <scope>NUCLEOTIDE SEQUENCE [LARGE SCALE GENOMIC DNA]</scope>
    <source>
        <strain evidence="3 4">M9-3-2</strain>
    </source>
</reference>
<dbReference type="InterPro" id="IPR023346">
    <property type="entry name" value="Lysozyme-like_dom_sf"/>
</dbReference>
<dbReference type="EMBL" id="CP048836">
    <property type="protein sequence ID" value="QID18983.1"/>
    <property type="molecule type" value="Genomic_DNA"/>
</dbReference>
<gene>
    <name evidence="3" type="ORF">G3580_15970</name>
</gene>
<accession>A0A6C1B6C1</accession>
<dbReference type="InterPro" id="IPR008258">
    <property type="entry name" value="Transglycosylase_SLT_dom_1"/>
</dbReference>
<dbReference type="Pfam" id="PF01464">
    <property type="entry name" value="SLT"/>
    <property type="match status" value="1"/>
</dbReference>
<evidence type="ECO:0000313" key="4">
    <source>
        <dbReference type="Proteomes" id="UP000501991"/>
    </source>
</evidence>
<feature type="domain" description="Transglycosylase SLT" evidence="2">
    <location>
        <begin position="163"/>
        <end position="250"/>
    </location>
</feature>
<sequence>MATRLIRSLHAGPEIRLRSAHDPVSVMRIRWATWRLHMNIATSIRNGARALGAFSTHLAHGALLAMGALSIAGVMAGVLEHQRVSVPLVAALSPAHAAGMADAAPNPVTTHFDLAVADMLADDADTDAGVAALSPALARVKAYVARKYRVSSAALAAPIAQAQQSGKALGIDPLLIVAVMAVESSFNPLAESTVGAQGLMQVIPKFHLDKIGPDAGPEALFDPDTNVRVGALVIKEGLRRYGSMKRALQYYGGALSDPSAGYARKVLAMKARLEKVAEDGAA</sequence>
<organism evidence="3 4">
    <name type="scientific">Nitrogeniibacter mangrovi</name>
    <dbReference type="NCBI Taxonomy" id="2016596"/>
    <lineage>
        <taxon>Bacteria</taxon>
        <taxon>Pseudomonadati</taxon>
        <taxon>Pseudomonadota</taxon>
        <taxon>Betaproteobacteria</taxon>
        <taxon>Rhodocyclales</taxon>
        <taxon>Zoogloeaceae</taxon>
        <taxon>Nitrogeniibacter</taxon>
    </lineage>
</organism>
<dbReference type="KEGG" id="azq:G3580_15970"/>